<feature type="zinc finger region" description="C4-type" evidence="6">
    <location>
        <begin position="5"/>
        <end position="29"/>
    </location>
</feature>
<feature type="binding site" evidence="5">
    <location>
        <position position="26"/>
    </location>
    <ligand>
        <name>Zn(2+)</name>
        <dbReference type="ChEBI" id="CHEBI:29105"/>
        <label>1</label>
    </ligand>
</feature>
<feature type="binding site" evidence="5">
    <location>
        <position position="111"/>
    </location>
    <ligand>
        <name>Zn(2+)</name>
        <dbReference type="ChEBI" id="CHEBI:29105"/>
        <label>2</label>
    </ligand>
</feature>
<dbReference type="InterPro" id="IPR001529">
    <property type="entry name" value="Zn_ribbon_RPB9"/>
</dbReference>
<feature type="binding site" evidence="5">
    <location>
        <position position="81"/>
    </location>
    <ligand>
        <name>Zn(2+)</name>
        <dbReference type="ChEBI" id="CHEBI:29105"/>
        <label>2</label>
    </ligand>
</feature>
<dbReference type="GO" id="GO:0003899">
    <property type="term" value="F:DNA-directed RNA polymerase activity"/>
    <property type="evidence" value="ECO:0007669"/>
    <property type="project" value="InterPro"/>
</dbReference>
<feature type="binding site" evidence="5">
    <location>
        <position position="78"/>
    </location>
    <ligand>
        <name>Zn(2+)</name>
        <dbReference type="ChEBI" id="CHEBI:29105"/>
        <label>2</label>
    </ligand>
</feature>
<feature type="binding site" evidence="5">
    <location>
        <position position="8"/>
    </location>
    <ligand>
        <name>Zn(2+)</name>
        <dbReference type="ChEBI" id="CHEBI:29105"/>
        <label>1</label>
    </ligand>
</feature>
<dbReference type="AlphaFoldDB" id="A0A7S1KQB6"/>
<feature type="domain" description="TFIIS-type" evidence="8">
    <location>
        <begin position="74"/>
        <end position="116"/>
    </location>
</feature>
<comment type="subcellular location">
    <subcellularLocation>
        <location evidence="4">Nucleus</location>
    </subcellularLocation>
</comment>
<keyword evidence="4 7" id="KW-0240">DNA-directed RNA polymerase</keyword>
<feature type="binding site" evidence="5">
    <location>
        <position position="29"/>
    </location>
    <ligand>
        <name>Zn(2+)</name>
        <dbReference type="ChEBI" id="CHEBI:29105"/>
        <label>1</label>
    </ligand>
</feature>
<reference evidence="9" key="1">
    <citation type="submission" date="2021-01" db="EMBL/GenBank/DDBJ databases">
        <authorList>
            <person name="Corre E."/>
            <person name="Pelletier E."/>
            <person name="Niang G."/>
            <person name="Scheremetjew M."/>
            <person name="Finn R."/>
            <person name="Kale V."/>
            <person name="Holt S."/>
            <person name="Cochrane G."/>
            <person name="Meng A."/>
            <person name="Brown T."/>
            <person name="Cohen L."/>
        </authorList>
    </citation>
    <scope>NUCLEOTIDE SEQUENCE</scope>
    <source>
        <strain evidence="9">WS</strain>
    </source>
</reference>
<dbReference type="PROSITE" id="PS00466">
    <property type="entry name" value="ZF_TFIIS_1"/>
    <property type="match status" value="1"/>
</dbReference>
<organism evidence="9">
    <name type="scientific">Percolomonas cosmopolitus</name>
    <dbReference type="NCBI Taxonomy" id="63605"/>
    <lineage>
        <taxon>Eukaryota</taxon>
        <taxon>Discoba</taxon>
        <taxon>Heterolobosea</taxon>
        <taxon>Tetramitia</taxon>
        <taxon>Eutetramitia</taxon>
        <taxon>Percolomonadidae</taxon>
        <taxon>Percolomonas</taxon>
    </lineage>
</organism>
<dbReference type="PANTHER" id="PTHR11239:SF12">
    <property type="entry name" value="DNA-DIRECTED RNA POLYMERASE III SUBUNIT RPC10"/>
    <property type="match status" value="1"/>
</dbReference>
<dbReference type="SUPFAM" id="SSF57783">
    <property type="entry name" value="Zinc beta-ribbon"/>
    <property type="match status" value="1"/>
</dbReference>
<dbReference type="PIRSF" id="PIRSF005586">
    <property type="entry name" value="RNApol_RpoM"/>
    <property type="match status" value="1"/>
</dbReference>
<evidence type="ECO:0000256" key="5">
    <source>
        <dbReference type="PIRSR" id="PIRSR005586-1"/>
    </source>
</evidence>
<dbReference type="PROSITE" id="PS51133">
    <property type="entry name" value="ZF_TFIIS_2"/>
    <property type="match status" value="1"/>
</dbReference>
<dbReference type="GO" id="GO:0003676">
    <property type="term" value="F:nucleic acid binding"/>
    <property type="evidence" value="ECO:0007669"/>
    <property type="project" value="InterPro"/>
</dbReference>
<feature type="binding site" evidence="5">
    <location>
        <position position="106"/>
    </location>
    <ligand>
        <name>Zn(2+)</name>
        <dbReference type="ChEBI" id="CHEBI:29105"/>
        <label>2</label>
    </ligand>
</feature>
<evidence type="ECO:0000256" key="4">
    <source>
        <dbReference type="PIRNR" id="PIRNR005586"/>
    </source>
</evidence>
<accession>A0A7S1KQB6</accession>
<feature type="binding site" evidence="5">
    <location>
        <position position="5"/>
    </location>
    <ligand>
        <name>Zn(2+)</name>
        <dbReference type="ChEBI" id="CHEBI:29105"/>
        <label>1</label>
    </ligand>
</feature>
<protein>
    <recommendedName>
        <fullName evidence="4">DNA-directed RNA polymerase subunit</fullName>
    </recommendedName>
</protein>
<keyword evidence="4" id="KW-0539">Nucleus</keyword>
<dbReference type="InterPro" id="IPR012164">
    <property type="entry name" value="Rpa12/Rpb9/Rpc10/TFS"/>
</dbReference>
<dbReference type="GO" id="GO:0006386">
    <property type="term" value="P:termination of RNA polymerase III transcription"/>
    <property type="evidence" value="ECO:0007669"/>
    <property type="project" value="TreeGrafter"/>
</dbReference>
<keyword evidence="3 5" id="KW-0862">Zinc</keyword>
<comment type="similarity">
    <text evidence="4 7">Belongs to the archaeal rpoM/eukaryotic RPA12/RPB9/RPC11 RNA polymerase family.</text>
</comment>
<keyword evidence="2 6" id="KW-0863">Zinc-finger</keyword>
<dbReference type="Gene3D" id="2.20.25.10">
    <property type="match status" value="1"/>
</dbReference>
<proteinExistence type="inferred from homology"/>
<dbReference type="InterPro" id="IPR001222">
    <property type="entry name" value="Znf_TFIIS"/>
</dbReference>
<name>A0A7S1KQB6_9EUKA</name>
<evidence type="ECO:0000259" key="8">
    <source>
        <dbReference type="PROSITE" id="PS51133"/>
    </source>
</evidence>
<sequence>MSFFCPYCGNSLLIDYPNATSTKWFCKTCPYVSSLSSENTDGSSRKIYSKLQLKKKEVDEIMGDEQWEMADVVTNIRCPRCHGKKAYFHMMQTRSSDEPMSQFFKCHAKHCGHFWRVD</sequence>
<comment type="function">
    <text evidence="4">DNA-dependent RNA polymerase catalyzes the transcription of DNA into RNA using the four ribonucleoside triphosphates as substrates.</text>
</comment>
<dbReference type="GO" id="GO:0005666">
    <property type="term" value="C:RNA polymerase III complex"/>
    <property type="evidence" value="ECO:0007669"/>
    <property type="project" value="TreeGrafter"/>
</dbReference>
<gene>
    <name evidence="9" type="ORF">PCOS0759_LOCUS5007</name>
</gene>
<keyword evidence="1 5" id="KW-0479">Metal-binding</keyword>
<dbReference type="PANTHER" id="PTHR11239">
    <property type="entry name" value="DNA-DIRECTED RNA POLYMERASE"/>
    <property type="match status" value="1"/>
</dbReference>
<dbReference type="EMBL" id="HBGD01006028">
    <property type="protein sequence ID" value="CAD9081767.1"/>
    <property type="molecule type" value="Transcribed_RNA"/>
</dbReference>
<dbReference type="GO" id="GO:0008270">
    <property type="term" value="F:zinc ion binding"/>
    <property type="evidence" value="ECO:0007669"/>
    <property type="project" value="UniProtKB-KW"/>
</dbReference>
<evidence type="ECO:0000256" key="7">
    <source>
        <dbReference type="RuleBase" id="RU003474"/>
    </source>
</evidence>
<dbReference type="SMART" id="SM00661">
    <property type="entry name" value="RPOL9"/>
    <property type="match status" value="1"/>
</dbReference>
<evidence type="ECO:0000256" key="6">
    <source>
        <dbReference type="PIRSR" id="PIRSR005586-2"/>
    </source>
</evidence>
<dbReference type="CDD" id="cd00656">
    <property type="entry name" value="Zn-ribbon"/>
    <property type="match status" value="1"/>
</dbReference>
<evidence type="ECO:0000256" key="2">
    <source>
        <dbReference type="ARBA" id="ARBA00022771"/>
    </source>
</evidence>
<evidence type="ECO:0000313" key="9">
    <source>
        <dbReference type="EMBL" id="CAD9081767.1"/>
    </source>
</evidence>
<keyword evidence="4 7" id="KW-0804">Transcription</keyword>
<dbReference type="SMART" id="SM00440">
    <property type="entry name" value="ZnF_C2C2"/>
    <property type="match status" value="1"/>
</dbReference>
<evidence type="ECO:0000256" key="3">
    <source>
        <dbReference type="ARBA" id="ARBA00022833"/>
    </source>
</evidence>
<evidence type="ECO:0000256" key="1">
    <source>
        <dbReference type="ARBA" id="ARBA00022723"/>
    </source>
</evidence>
<dbReference type="Pfam" id="PF01096">
    <property type="entry name" value="Zn_ribbon_TFIIS"/>
    <property type="match status" value="1"/>
</dbReference>